<dbReference type="AlphaFoldDB" id="A0A9J6CRG3"/>
<evidence type="ECO:0000313" key="2">
    <source>
        <dbReference type="Proteomes" id="UP001107558"/>
    </source>
</evidence>
<dbReference type="PANTHER" id="PTHR20905:SF32">
    <property type="entry name" value="ARYLALKYLAMINE N-ACETYLTRANSFERASE-LIKE 7, ISOFORM A"/>
    <property type="match status" value="1"/>
</dbReference>
<reference evidence="1" key="1">
    <citation type="submission" date="2021-03" db="EMBL/GenBank/DDBJ databases">
        <title>Chromosome level genome of the anhydrobiotic midge Polypedilum vanderplanki.</title>
        <authorList>
            <person name="Yoshida Y."/>
            <person name="Kikawada T."/>
            <person name="Gusev O."/>
        </authorList>
    </citation>
    <scope>NUCLEOTIDE SEQUENCE</scope>
    <source>
        <strain evidence="1">NIAS01</strain>
        <tissue evidence="1">Whole body or cell culture</tissue>
    </source>
</reference>
<evidence type="ECO:0008006" key="3">
    <source>
        <dbReference type="Google" id="ProtNLM"/>
    </source>
</evidence>
<protein>
    <recommendedName>
        <fullName evidence="3">N-acetyltransferase domain-containing protein</fullName>
    </recommendedName>
</protein>
<dbReference type="EMBL" id="JADBJN010000001">
    <property type="protein sequence ID" value="KAG5684447.1"/>
    <property type="molecule type" value="Genomic_DNA"/>
</dbReference>
<dbReference type="OrthoDB" id="7782438at2759"/>
<gene>
    <name evidence="1" type="ORF">PVAND_013681</name>
</gene>
<accession>A0A9J6CRG3</accession>
<dbReference type="InterPro" id="IPR016181">
    <property type="entry name" value="Acyl_CoA_acyltransferase"/>
</dbReference>
<proteinExistence type="predicted"/>
<dbReference type="Gene3D" id="3.40.630.30">
    <property type="match status" value="1"/>
</dbReference>
<keyword evidence="2" id="KW-1185">Reference proteome</keyword>
<dbReference type="Proteomes" id="UP001107558">
    <property type="component" value="Chromosome 1"/>
</dbReference>
<dbReference type="PANTHER" id="PTHR20905">
    <property type="entry name" value="N-ACETYLTRANSFERASE-RELATED"/>
    <property type="match status" value="1"/>
</dbReference>
<dbReference type="SUPFAM" id="SSF55729">
    <property type="entry name" value="Acyl-CoA N-acyltransferases (Nat)"/>
    <property type="match status" value="1"/>
</dbReference>
<dbReference type="GO" id="GO:0008080">
    <property type="term" value="F:N-acetyltransferase activity"/>
    <property type="evidence" value="ECO:0007669"/>
    <property type="project" value="TreeGrafter"/>
</dbReference>
<name>A0A9J6CRG3_POLVA</name>
<evidence type="ECO:0000313" key="1">
    <source>
        <dbReference type="EMBL" id="KAG5684447.1"/>
    </source>
</evidence>
<comment type="caution">
    <text evidence="1">The sequence shown here is derived from an EMBL/GenBank/DDBJ whole genome shotgun (WGS) entry which is preliminary data.</text>
</comment>
<organism evidence="1 2">
    <name type="scientific">Polypedilum vanderplanki</name>
    <name type="common">Sleeping chironomid midge</name>
    <dbReference type="NCBI Taxonomy" id="319348"/>
    <lineage>
        <taxon>Eukaryota</taxon>
        <taxon>Metazoa</taxon>
        <taxon>Ecdysozoa</taxon>
        <taxon>Arthropoda</taxon>
        <taxon>Hexapoda</taxon>
        <taxon>Insecta</taxon>
        <taxon>Pterygota</taxon>
        <taxon>Neoptera</taxon>
        <taxon>Endopterygota</taxon>
        <taxon>Diptera</taxon>
        <taxon>Nematocera</taxon>
        <taxon>Chironomoidea</taxon>
        <taxon>Chironomidae</taxon>
        <taxon>Chironominae</taxon>
        <taxon>Polypedilum</taxon>
        <taxon>Polypedilum</taxon>
    </lineage>
</organism>
<sequence>MSHYIRPESFKFPQIYKKFKVYDGKENELIEYRIQDLPEEYYEATLDLLVSDFIPDETLITCLGLHKCAESIRAYRDLWLNEMRSKISIACFTNDENNELVAVDVLSVYTKKDVVFEQKDPKLNQLYQILKFISNKCKLFESYNVDKYLTDQGLCTKRSHRHRGIAVEMLKVRLTVMKELGIMLTSGDFSVIGSQKASEKAGFEEIWSISYQELAEEFPFLDISEAKDDKIISKILLTDCH</sequence>